<evidence type="ECO:0000313" key="2">
    <source>
        <dbReference type="Proteomes" id="UP000593579"/>
    </source>
</evidence>
<name>A0A7J9D3T5_GOSGO</name>
<sequence>MKILTATLHATNNFGELIMLDKMLRHSDMGIHLLRAIIIPGKGTTINNSRNTISTL</sequence>
<protein>
    <submittedName>
        <fullName evidence="1">Uncharacterized protein</fullName>
    </submittedName>
</protein>
<gene>
    <name evidence="1" type="ORF">Gogos_021461</name>
</gene>
<accession>A0A7J9D3T5</accession>
<feature type="non-terminal residue" evidence="1">
    <location>
        <position position="56"/>
    </location>
</feature>
<comment type="caution">
    <text evidence="1">The sequence shown here is derived from an EMBL/GenBank/DDBJ whole genome shotgun (WGS) entry which is preliminary data.</text>
</comment>
<proteinExistence type="predicted"/>
<dbReference type="AlphaFoldDB" id="A0A7J9D3T5"/>
<organism evidence="1 2">
    <name type="scientific">Gossypium gossypioides</name>
    <name type="common">Mexican cotton</name>
    <name type="synonym">Selera gossypioides</name>
    <dbReference type="NCBI Taxonomy" id="34282"/>
    <lineage>
        <taxon>Eukaryota</taxon>
        <taxon>Viridiplantae</taxon>
        <taxon>Streptophyta</taxon>
        <taxon>Embryophyta</taxon>
        <taxon>Tracheophyta</taxon>
        <taxon>Spermatophyta</taxon>
        <taxon>Magnoliopsida</taxon>
        <taxon>eudicotyledons</taxon>
        <taxon>Gunneridae</taxon>
        <taxon>Pentapetalae</taxon>
        <taxon>rosids</taxon>
        <taxon>malvids</taxon>
        <taxon>Malvales</taxon>
        <taxon>Malvaceae</taxon>
        <taxon>Malvoideae</taxon>
        <taxon>Gossypium</taxon>
    </lineage>
</organism>
<reference evidence="1 2" key="1">
    <citation type="journal article" date="2019" name="Genome Biol. Evol.">
        <title>Insights into the evolution of the New World diploid cottons (Gossypium, subgenus Houzingenia) based on genome sequencing.</title>
        <authorList>
            <person name="Grover C.E."/>
            <person name="Arick M.A. 2nd"/>
            <person name="Thrash A."/>
            <person name="Conover J.L."/>
            <person name="Sanders W.S."/>
            <person name="Peterson D.G."/>
            <person name="Frelichowski J.E."/>
            <person name="Scheffler J.A."/>
            <person name="Scheffler B.E."/>
            <person name="Wendel J.F."/>
        </authorList>
    </citation>
    <scope>NUCLEOTIDE SEQUENCE [LARGE SCALE GENOMIC DNA]</scope>
    <source>
        <strain evidence="1">5</strain>
        <tissue evidence="1">Leaf</tissue>
    </source>
</reference>
<evidence type="ECO:0000313" key="1">
    <source>
        <dbReference type="EMBL" id="MBA0755204.1"/>
    </source>
</evidence>
<keyword evidence="2" id="KW-1185">Reference proteome</keyword>
<dbReference type="Proteomes" id="UP000593579">
    <property type="component" value="Unassembled WGS sequence"/>
</dbReference>
<dbReference type="EMBL" id="JABEZY010268199">
    <property type="protein sequence ID" value="MBA0755204.1"/>
    <property type="molecule type" value="Genomic_DNA"/>
</dbReference>